<dbReference type="SUPFAM" id="SSF52980">
    <property type="entry name" value="Restriction endonuclease-like"/>
    <property type="match status" value="1"/>
</dbReference>
<dbReference type="SMART" id="SM00990">
    <property type="entry name" value="VRR_NUC"/>
    <property type="match status" value="1"/>
</dbReference>
<keyword evidence="3" id="KW-0378">Hydrolase</keyword>
<dbReference type="InterPro" id="IPR011335">
    <property type="entry name" value="Restrct_endonuc-II-like"/>
</dbReference>
<dbReference type="Proteomes" id="UP001335737">
    <property type="component" value="Unassembled WGS sequence"/>
</dbReference>
<evidence type="ECO:0000313" key="5">
    <source>
        <dbReference type="EMBL" id="MEC5422367.1"/>
    </source>
</evidence>
<comment type="caution">
    <text evidence="5">The sequence shown here is derived from an EMBL/GenBank/DDBJ whole genome shotgun (WGS) entry which is preliminary data.</text>
</comment>
<protein>
    <submittedName>
        <fullName evidence="5">VRR-NUC domain-containing protein</fullName>
    </submittedName>
</protein>
<reference evidence="5 6" key="1">
    <citation type="journal article" date="2024" name="Int. J. Syst. Evol. Microbiol.">
        <title>Virgibacillus tibetensis sp. nov., isolated from salt lake on the Tibetan Plateau of China.</title>
        <authorList>
            <person name="Phurbu D."/>
            <person name="Liu Z.-X."/>
            <person name="Wang R."/>
            <person name="Zheng Y.-Y."/>
            <person name="Liu H.-C."/>
            <person name="Zhou Y.-G."/>
            <person name="Yu Y.-J."/>
            <person name="Li A.-H."/>
        </authorList>
    </citation>
    <scope>NUCLEOTIDE SEQUENCE [LARGE SCALE GENOMIC DNA]</scope>
    <source>
        <strain evidence="5 6">C22-A2</strain>
    </source>
</reference>
<keyword evidence="2" id="KW-0540">Nuclease</keyword>
<evidence type="ECO:0000313" key="6">
    <source>
        <dbReference type="Proteomes" id="UP001335737"/>
    </source>
</evidence>
<name>A0ABU6KAK5_9BACI</name>
<dbReference type="Pfam" id="PF08774">
    <property type="entry name" value="VRR_NUC"/>
    <property type="match status" value="1"/>
</dbReference>
<proteinExistence type="predicted"/>
<feature type="domain" description="VRR-NUC" evidence="4">
    <location>
        <begin position="3"/>
        <end position="84"/>
    </location>
</feature>
<evidence type="ECO:0000259" key="4">
    <source>
        <dbReference type="SMART" id="SM00990"/>
    </source>
</evidence>
<accession>A0ABU6KAK5</accession>
<evidence type="ECO:0000256" key="1">
    <source>
        <dbReference type="ARBA" id="ARBA00001946"/>
    </source>
</evidence>
<evidence type="ECO:0000256" key="3">
    <source>
        <dbReference type="ARBA" id="ARBA00022801"/>
    </source>
</evidence>
<evidence type="ECO:0000256" key="2">
    <source>
        <dbReference type="ARBA" id="ARBA00022722"/>
    </source>
</evidence>
<organism evidence="5 6">
    <name type="scientific">Virgibacillus tibetensis</name>
    <dbReference type="NCBI Taxonomy" id="3042313"/>
    <lineage>
        <taxon>Bacteria</taxon>
        <taxon>Bacillati</taxon>
        <taxon>Bacillota</taxon>
        <taxon>Bacilli</taxon>
        <taxon>Bacillales</taxon>
        <taxon>Bacillaceae</taxon>
        <taxon>Virgibacillus</taxon>
    </lineage>
</organism>
<comment type="cofactor">
    <cofactor evidence="1">
        <name>Mg(2+)</name>
        <dbReference type="ChEBI" id="CHEBI:18420"/>
    </cofactor>
</comment>
<dbReference type="EMBL" id="JARZFX010000001">
    <property type="protein sequence ID" value="MEC5422367.1"/>
    <property type="molecule type" value="Genomic_DNA"/>
</dbReference>
<dbReference type="InterPro" id="IPR014883">
    <property type="entry name" value="VRR_NUC"/>
</dbReference>
<dbReference type="RefSeq" id="WP_327605934.1">
    <property type="nucleotide sequence ID" value="NZ_JARZFX010000001.1"/>
</dbReference>
<dbReference type="Gene3D" id="3.40.1350.10">
    <property type="match status" value="1"/>
</dbReference>
<keyword evidence="6" id="KW-1185">Reference proteome</keyword>
<dbReference type="InterPro" id="IPR011856">
    <property type="entry name" value="tRNA_endonuc-like_dom_sf"/>
</dbReference>
<sequence>MNQTEKAIEDQIKRYLDSIGAWHMKVHGSMYQKAGIPDLIGVVNSSFVGIEVKKIGGRVSALQTANIKLINQAGGHAFVAYSVNDVKQEFRERGIT</sequence>
<gene>
    <name evidence="5" type="ORF">QGM71_02535</name>
</gene>